<dbReference type="EMBL" id="JBHSZV010000046">
    <property type="protein sequence ID" value="MFC7063349.1"/>
    <property type="molecule type" value="Genomic_DNA"/>
</dbReference>
<keyword evidence="6 8" id="KW-1133">Transmembrane helix</keyword>
<evidence type="ECO:0000256" key="5">
    <source>
        <dbReference type="ARBA" id="ARBA00022692"/>
    </source>
</evidence>
<feature type="transmembrane region" description="Helical" evidence="8">
    <location>
        <begin position="45"/>
        <end position="67"/>
    </location>
</feature>
<protein>
    <submittedName>
        <fullName evidence="9">Endospore germination permease</fullName>
    </submittedName>
</protein>
<dbReference type="PANTHER" id="PTHR34975:SF2">
    <property type="entry name" value="SPORE GERMINATION PROTEIN A2"/>
    <property type="match status" value="1"/>
</dbReference>
<keyword evidence="4" id="KW-0309">Germination</keyword>
<dbReference type="NCBIfam" id="TIGR00912">
    <property type="entry name" value="2A0309"/>
    <property type="match status" value="1"/>
</dbReference>
<evidence type="ECO:0000256" key="8">
    <source>
        <dbReference type="SAM" id="Phobius"/>
    </source>
</evidence>
<dbReference type="Proteomes" id="UP001596410">
    <property type="component" value="Unassembled WGS sequence"/>
</dbReference>
<proteinExistence type="inferred from homology"/>
<keyword evidence="5 8" id="KW-0812">Transmembrane</keyword>
<feature type="transmembrane region" description="Helical" evidence="8">
    <location>
        <begin position="192"/>
        <end position="211"/>
    </location>
</feature>
<evidence type="ECO:0000256" key="6">
    <source>
        <dbReference type="ARBA" id="ARBA00022989"/>
    </source>
</evidence>
<keyword evidence="3" id="KW-0813">Transport</keyword>
<evidence type="ECO:0000313" key="9">
    <source>
        <dbReference type="EMBL" id="MFC7063349.1"/>
    </source>
</evidence>
<sequence length="368" mass="40736">MKSFEYADEEIDYNQIRILIPSVLIGAGILSLPRILAETTNYADGWISILAGGFLAVTFTWVVATLASRFPKQSFFGYSSLLLSKPVAYIITIFIALYFLVFTAYEIRSVATLSKEYLFDATPIEVLSLVFLLVVIYAVSGSRVALFRLNQLFLPIIIGALVVILLISIPLLKTENLVPLFKTSWSGHLQGIKSTFLSFMGWGILLFYISLMNQPKRASKAAVSGIFVPIIIYLLIYITSIGVFSNIMTSNITYPTNELAKVIEVPGGFLESLEIVFFTVWVMALFTTTMIFFDITVMALNSLLKKTKKKTLILILAPIIYLVSMLPQDNLDINKLSDALGYTGLIVSVVIPTTLLLLAKFKGVKGNG</sequence>
<feature type="transmembrane region" description="Helical" evidence="8">
    <location>
        <begin position="275"/>
        <end position="299"/>
    </location>
</feature>
<evidence type="ECO:0000256" key="3">
    <source>
        <dbReference type="ARBA" id="ARBA00022448"/>
    </source>
</evidence>
<feature type="transmembrane region" description="Helical" evidence="8">
    <location>
        <begin position="339"/>
        <end position="359"/>
    </location>
</feature>
<comment type="caution">
    <text evidence="9">The sequence shown here is derived from an EMBL/GenBank/DDBJ whole genome shotgun (WGS) entry which is preliminary data.</text>
</comment>
<dbReference type="Pfam" id="PF03845">
    <property type="entry name" value="Spore_permease"/>
    <property type="match status" value="1"/>
</dbReference>
<feature type="transmembrane region" description="Helical" evidence="8">
    <location>
        <begin position="311"/>
        <end position="327"/>
    </location>
</feature>
<accession>A0ABW2ESF2</accession>
<evidence type="ECO:0000256" key="4">
    <source>
        <dbReference type="ARBA" id="ARBA00022544"/>
    </source>
</evidence>
<evidence type="ECO:0000256" key="1">
    <source>
        <dbReference type="ARBA" id="ARBA00004141"/>
    </source>
</evidence>
<keyword evidence="10" id="KW-1185">Reference proteome</keyword>
<dbReference type="RefSeq" id="WP_204712319.1">
    <property type="nucleotide sequence ID" value="NZ_JBHSZV010000046.1"/>
</dbReference>
<reference evidence="10" key="1">
    <citation type="journal article" date="2019" name="Int. J. Syst. Evol. Microbiol.">
        <title>The Global Catalogue of Microorganisms (GCM) 10K type strain sequencing project: providing services to taxonomists for standard genome sequencing and annotation.</title>
        <authorList>
            <consortium name="The Broad Institute Genomics Platform"/>
            <consortium name="The Broad Institute Genome Sequencing Center for Infectious Disease"/>
            <person name="Wu L."/>
            <person name="Ma J."/>
        </authorList>
    </citation>
    <scope>NUCLEOTIDE SEQUENCE [LARGE SCALE GENOMIC DNA]</scope>
    <source>
        <strain evidence="10">CGMCC 4.1621</strain>
    </source>
</reference>
<feature type="transmembrane region" description="Helical" evidence="8">
    <location>
        <begin position="16"/>
        <end position="33"/>
    </location>
</feature>
<dbReference type="PANTHER" id="PTHR34975">
    <property type="entry name" value="SPORE GERMINATION PROTEIN A2"/>
    <property type="match status" value="1"/>
</dbReference>
<evidence type="ECO:0000256" key="2">
    <source>
        <dbReference type="ARBA" id="ARBA00007998"/>
    </source>
</evidence>
<gene>
    <name evidence="9" type="ORF">ACFQIC_16160</name>
</gene>
<evidence type="ECO:0000256" key="7">
    <source>
        <dbReference type="ARBA" id="ARBA00023136"/>
    </source>
</evidence>
<evidence type="ECO:0000313" key="10">
    <source>
        <dbReference type="Proteomes" id="UP001596410"/>
    </source>
</evidence>
<comment type="subcellular location">
    <subcellularLocation>
        <location evidence="1">Membrane</location>
        <topology evidence="1">Multi-pass membrane protein</topology>
    </subcellularLocation>
</comment>
<name>A0ABW2ESF2_9BACI</name>
<organism evidence="9 10">
    <name type="scientific">Halobacillus seohaensis</name>
    <dbReference type="NCBI Taxonomy" id="447421"/>
    <lineage>
        <taxon>Bacteria</taxon>
        <taxon>Bacillati</taxon>
        <taxon>Bacillota</taxon>
        <taxon>Bacilli</taxon>
        <taxon>Bacillales</taxon>
        <taxon>Bacillaceae</taxon>
        <taxon>Halobacillus</taxon>
    </lineage>
</organism>
<dbReference type="Gene3D" id="1.20.1740.10">
    <property type="entry name" value="Amino acid/polyamine transporter I"/>
    <property type="match status" value="1"/>
</dbReference>
<feature type="transmembrane region" description="Helical" evidence="8">
    <location>
        <begin position="117"/>
        <end position="140"/>
    </location>
</feature>
<keyword evidence="7 8" id="KW-0472">Membrane</keyword>
<feature type="transmembrane region" description="Helical" evidence="8">
    <location>
        <begin position="87"/>
        <end position="105"/>
    </location>
</feature>
<comment type="similarity">
    <text evidence="2">Belongs to the amino acid-polyamine-organocation (APC) superfamily. Spore germination protein (SGP) (TC 2.A.3.9) family.</text>
</comment>
<feature type="transmembrane region" description="Helical" evidence="8">
    <location>
        <begin position="223"/>
        <end position="244"/>
    </location>
</feature>
<feature type="transmembrane region" description="Helical" evidence="8">
    <location>
        <begin position="152"/>
        <end position="172"/>
    </location>
</feature>
<dbReference type="InterPro" id="IPR004761">
    <property type="entry name" value="Spore_GerAB"/>
</dbReference>